<keyword evidence="6" id="KW-0547">Nucleotide-binding</keyword>
<keyword evidence="5" id="KW-0479">Metal-binding</keyword>
<sequence>MTRPEPADGARSGLAAATRPFGTRALFWIRLGWAQLTLPGRLRRAMPPAGRALLAALAGAGHEAALVGGAVRDLLLAQAPKDWDLVTSATPGEILRLFPDGRLIGAARATGTVLVARDGVVYEITPYRGEDLEADLARRDFTIDAMALTAAGRLIDPLGGRRDLAAGRLRACGRPEDRLREDPLRALRAVRLAAQFDLEIEPGLAAAIARAAPLLAGVAPERIGAEFARLLVTDRPAWGMQRLRELGLLAQFAPELLEMVGVEQNQYHAFPVWEHSLMALALVPPVLHLRLAALLHDVAKPRCLSVDEDGGRHFYRHELVGAEMADELLRRLRFDNETRSRAVHLVRFHMDLHLDGPATDAALRRMVRRIGLEHLDDLVQLRRADRLASGKREGDLGPETMALLDGIRRVLAADAALKVTDLAVDGHDVMAAFGRGPGPYVGQVLEALLEEVLERPERNRRDVLLRRLAELAAGGWQGRP</sequence>
<dbReference type="SUPFAM" id="SSF81891">
    <property type="entry name" value="Poly A polymerase C-terminal region-like"/>
    <property type="match status" value="1"/>
</dbReference>
<dbReference type="Pfam" id="PF12627">
    <property type="entry name" value="PolyA_pol_RNAbd"/>
    <property type="match status" value="1"/>
</dbReference>
<keyword evidence="14" id="KW-1185">Reference proteome</keyword>
<accession>A0ABS4JU44</accession>
<dbReference type="InterPro" id="IPR043519">
    <property type="entry name" value="NT_sf"/>
</dbReference>
<evidence type="ECO:0000256" key="4">
    <source>
        <dbReference type="ARBA" id="ARBA00022695"/>
    </source>
</evidence>
<reference evidence="13 14" key="1">
    <citation type="submission" date="2021-03" db="EMBL/GenBank/DDBJ databases">
        <title>Genomic Encyclopedia of Type Strains, Phase IV (KMG-IV): sequencing the most valuable type-strain genomes for metagenomic binning, comparative biology and taxonomic classification.</title>
        <authorList>
            <person name="Goeker M."/>
        </authorList>
    </citation>
    <scope>NUCLEOTIDE SEQUENCE [LARGE SCALE GENOMIC DNA]</scope>
    <source>
        <strain evidence="13 14">DSM 27138</strain>
    </source>
</reference>
<evidence type="ECO:0000256" key="6">
    <source>
        <dbReference type="ARBA" id="ARBA00022741"/>
    </source>
</evidence>
<keyword evidence="4" id="KW-0548">Nucleotidyltransferase</keyword>
<dbReference type="NCBIfam" id="TIGR00277">
    <property type="entry name" value="HDIG"/>
    <property type="match status" value="1"/>
</dbReference>
<feature type="domain" description="Poly A polymerase head" evidence="10">
    <location>
        <begin position="66"/>
        <end position="170"/>
    </location>
</feature>
<dbReference type="InterPro" id="IPR006675">
    <property type="entry name" value="HDIG_dom"/>
</dbReference>
<dbReference type="EMBL" id="JAGGLG010000021">
    <property type="protein sequence ID" value="MBP2019059.1"/>
    <property type="molecule type" value="Genomic_DNA"/>
</dbReference>
<dbReference type="InterPro" id="IPR050124">
    <property type="entry name" value="tRNA_CCA-adding_enzyme"/>
</dbReference>
<evidence type="ECO:0000259" key="12">
    <source>
        <dbReference type="Pfam" id="PF13735"/>
    </source>
</evidence>
<dbReference type="Gene3D" id="3.30.460.10">
    <property type="entry name" value="Beta Polymerase, domain 2"/>
    <property type="match status" value="1"/>
</dbReference>
<keyword evidence="2 9" id="KW-0808">Transferase</keyword>
<dbReference type="InterPro" id="IPR032810">
    <property type="entry name" value="CCA-adding_enz_C"/>
</dbReference>
<comment type="caution">
    <text evidence="13">The sequence shown here is derived from an EMBL/GenBank/DDBJ whole genome shotgun (WGS) entry which is preliminary data.</text>
</comment>
<evidence type="ECO:0000259" key="11">
    <source>
        <dbReference type="Pfam" id="PF12627"/>
    </source>
</evidence>
<dbReference type="InterPro" id="IPR032828">
    <property type="entry name" value="PolyA_RNA-bd"/>
</dbReference>
<evidence type="ECO:0000313" key="13">
    <source>
        <dbReference type="EMBL" id="MBP2019059.1"/>
    </source>
</evidence>
<dbReference type="RefSeq" id="WP_209467176.1">
    <property type="nucleotide sequence ID" value="NZ_JAGGLG010000021.1"/>
</dbReference>
<dbReference type="Proteomes" id="UP001519289">
    <property type="component" value="Unassembled WGS sequence"/>
</dbReference>
<evidence type="ECO:0000256" key="7">
    <source>
        <dbReference type="ARBA" id="ARBA00022842"/>
    </source>
</evidence>
<feature type="domain" description="tRNA nucleotidyltransferase/poly(A) polymerase RNA and SrmB- binding" evidence="11">
    <location>
        <begin position="198"/>
        <end position="256"/>
    </location>
</feature>
<dbReference type="Pfam" id="PF13735">
    <property type="entry name" value="tRNA_NucTran2_2"/>
    <property type="match status" value="1"/>
</dbReference>
<keyword evidence="8 9" id="KW-0694">RNA-binding</keyword>
<evidence type="ECO:0000313" key="14">
    <source>
        <dbReference type="Proteomes" id="UP001519289"/>
    </source>
</evidence>
<evidence type="ECO:0000256" key="5">
    <source>
        <dbReference type="ARBA" id="ARBA00022723"/>
    </source>
</evidence>
<dbReference type="CDD" id="cd05398">
    <property type="entry name" value="NT_ClassII-CCAase"/>
    <property type="match status" value="1"/>
</dbReference>
<dbReference type="InterPro" id="IPR002646">
    <property type="entry name" value="PolA_pol_head_dom"/>
</dbReference>
<keyword evidence="3" id="KW-0819">tRNA processing</keyword>
<dbReference type="SUPFAM" id="SSF81301">
    <property type="entry name" value="Nucleotidyltransferase"/>
    <property type="match status" value="1"/>
</dbReference>
<evidence type="ECO:0000256" key="8">
    <source>
        <dbReference type="ARBA" id="ARBA00022884"/>
    </source>
</evidence>
<protein>
    <submittedName>
        <fullName evidence="13">Nucleotidyltransferase with HDIG domain</fullName>
    </submittedName>
</protein>
<evidence type="ECO:0000256" key="9">
    <source>
        <dbReference type="RuleBase" id="RU003953"/>
    </source>
</evidence>
<proteinExistence type="inferred from homology"/>
<dbReference type="PANTHER" id="PTHR47545">
    <property type="entry name" value="MULTIFUNCTIONAL CCA PROTEIN"/>
    <property type="match status" value="1"/>
</dbReference>
<name>A0ABS4JU44_9FIRM</name>
<keyword evidence="7" id="KW-0460">Magnesium</keyword>
<comment type="cofactor">
    <cofactor evidence="1">
        <name>Mg(2+)</name>
        <dbReference type="ChEBI" id="CHEBI:18420"/>
    </cofactor>
</comment>
<evidence type="ECO:0000256" key="3">
    <source>
        <dbReference type="ARBA" id="ARBA00022694"/>
    </source>
</evidence>
<dbReference type="Gene3D" id="1.10.246.80">
    <property type="match status" value="1"/>
</dbReference>
<dbReference type="Gene3D" id="1.10.3090.10">
    <property type="entry name" value="cca-adding enzyme, domain 2"/>
    <property type="match status" value="1"/>
</dbReference>
<dbReference type="Pfam" id="PF01743">
    <property type="entry name" value="PolyA_pol"/>
    <property type="match status" value="1"/>
</dbReference>
<evidence type="ECO:0000259" key="10">
    <source>
        <dbReference type="Pfam" id="PF01743"/>
    </source>
</evidence>
<organism evidence="13 14">
    <name type="scientific">Symbiobacterium terraclitae</name>
    <dbReference type="NCBI Taxonomy" id="557451"/>
    <lineage>
        <taxon>Bacteria</taxon>
        <taxon>Bacillati</taxon>
        <taxon>Bacillota</taxon>
        <taxon>Clostridia</taxon>
        <taxon>Eubacteriales</taxon>
        <taxon>Symbiobacteriaceae</taxon>
        <taxon>Symbiobacterium</taxon>
    </lineage>
</organism>
<feature type="domain" description="CCA-adding enzyme C-terminal" evidence="12">
    <location>
        <begin position="323"/>
        <end position="465"/>
    </location>
</feature>
<evidence type="ECO:0000256" key="1">
    <source>
        <dbReference type="ARBA" id="ARBA00001946"/>
    </source>
</evidence>
<comment type="similarity">
    <text evidence="9">Belongs to the tRNA nucleotidyltransferase/poly(A) polymerase family.</text>
</comment>
<evidence type="ECO:0000256" key="2">
    <source>
        <dbReference type="ARBA" id="ARBA00022679"/>
    </source>
</evidence>
<gene>
    <name evidence="13" type="ORF">J2Z79_002475</name>
</gene>